<feature type="compositionally biased region" description="Low complexity" evidence="2">
    <location>
        <begin position="288"/>
        <end position="311"/>
    </location>
</feature>
<dbReference type="RefSeq" id="XP_048567592.1">
    <property type="nucleotide sequence ID" value="XM_048711635.1"/>
</dbReference>
<sequence>MGSPTPPPPPTPSSRARASCYSLRLHRRRAVAGLRRRPPRGEMKLMYFLMDGEGEEQRCRAEELRLEVSELEAVLAKEERLSRVLRCSLQAGRLDAAAACRCCFSANLVPAKIRGLLAELAIVEDEIFYLEKKVDDLRTRLLRERNWTHHCILQQQQQQRQRQQDWPPGRHSVGRRELHGGEQLPRLPGPGGGDGGGLERESKASAGSVSSQGEETDQSRRSSHSFENLRPPERKICSSSPNKLSEELIKLTVTIFHKLSRTTNHAESELELSSAPKLNITSCIGSSRSLAPKLSSSSSSSDRAAPSPIRSVKSRAAAAPECGGDEGDAAGPCNRFVEFTRSSFDSSRVPVCLADIKNLRVLMNKLCTVDPSFLTNKQKLAFWLNIYNFCVMHAFLQHGLPPSPDKLLALLNQASVNVGGRVLSVLSIERLFLRHPPAEGNRQGMMMEEGERDMQLCYGLGYPEPNVVFALCRGSRSSPPCRSGCTRRRRCRASWRRPRWSTWSGASALPARGGRRRSRRPRRRRRRSCCRSCCTGTCGASPTTWSRCWSGSTASSRAPPGRPSSRGPSGNSSTAAGLRRRRRWWRSSLTTPTSDTYCPSSPECIYCRAECIVVRIRLHIYGVVLSPTTYVRVAACS</sequence>
<evidence type="ECO:0000256" key="1">
    <source>
        <dbReference type="SAM" id="Coils"/>
    </source>
</evidence>
<evidence type="ECO:0008006" key="7">
    <source>
        <dbReference type="Google" id="ProtNLM"/>
    </source>
</evidence>
<feature type="region of interest" description="Disordered" evidence="2">
    <location>
        <begin position="555"/>
        <end position="579"/>
    </location>
</feature>
<protein>
    <recommendedName>
        <fullName evidence="7">DUF547 domain-containing protein</fullName>
    </recommendedName>
</protein>
<feature type="coiled-coil region" evidence="1">
    <location>
        <begin position="54"/>
        <end position="81"/>
    </location>
</feature>
<dbReference type="PANTHER" id="PTHR46248:SF4">
    <property type="entry name" value="OS01G0147800 PROTEIN"/>
    <property type="match status" value="1"/>
</dbReference>
<dbReference type="EnsemblPlants" id="TuG1812G0300000926.01.T01">
    <property type="protein sequence ID" value="TuG1812G0300000926.01.T01"/>
    <property type="gene ID" value="TuG1812G0300000926.01"/>
</dbReference>
<dbReference type="InterPro" id="IPR006869">
    <property type="entry name" value="DUF547"/>
</dbReference>
<feature type="domain" description="Ternary complex factor MIP1 leucine-zipper" evidence="4">
    <location>
        <begin position="60"/>
        <end position="143"/>
    </location>
</feature>
<evidence type="ECO:0000256" key="2">
    <source>
        <dbReference type="SAM" id="MobiDB-lite"/>
    </source>
</evidence>
<dbReference type="KEGG" id="tua:125547896"/>
<dbReference type="Pfam" id="PF14389">
    <property type="entry name" value="Lzipper-MIP1"/>
    <property type="match status" value="1"/>
</dbReference>
<dbReference type="Gramene" id="TuG1812G0300000926.01.T01">
    <property type="protein sequence ID" value="TuG1812G0300000926.01.T01"/>
    <property type="gene ID" value="TuG1812G0300000926.01"/>
</dbReference>
<dbReference type="InterPro" id="IPR025757">
    <property type="entry name" value="MIP1_Leuzipper"/>
</dbReference>
<reference evidence="5" key="2">
    <citation type="submission" date="2018-03" db="EMBL/GenBank/DDBJ databases">
        <title>The Triticum urartu genome reveals the dynamic nature of wheat genome evolution.</title>
        <authorList>
            <person name="Ling H."/>
            <person name="Ma B."/>
            <person name="Shi X."/>
            <person name="Liu H."/>
            <person name="Dong L."/>
            <person name="Sun H."/>
            <person name="Cao Y."/>
            <person name="Gao Q."/>
            <person name="Zheng S."/>
            <person name="Li Y."/>
            <person name="Yu Y."/>
            <person name="Du H."/>
            <person name="Qi M."/>
            <person name="Li Y."/>
            <person name="Yu H."/>
            <person name="Cui Y."/>
            <person name="Wang N."/>
            <person name="Chen C."/>
            <person name="Wu H."/>
            <person name="Zhao Y."/>
            <person name="Zhang J."/>
            <person name="Li Y."/>
            <person name="Zhou W."/>
            <person name="Zhang B."/>
            <person name="Hu W."/>
            <person name="Eijk M."/>
            <person name="Tang J."/>
            <person name="Witsenboer H."/>
            <person name="Zhao S."/>
            <person name="Li Z."/>
            <person name="Zhang A."/>
            <person name="Wang D."/>
            <person name="Liang C."/>
        </authorList>
    </citation>
    <scope>NUCLEOTIDE SEQUENCE [LARGE SCALE GENOMIC DNA]</scope>
    <source>
        <strain evidence="5">cv. G1812</strain>
    </source>
</reference>
<feature type="domain" description="DUF547" evidence="3">
    <location>
        <begin position="372"/>
        <end position="482"/>
    </location>
</feature>
<evidence type="ECO:0000313" key="6">
    <source>
        <dbReference type="Proteomes" id="UP000015106"/>
    </source>
</evidence>
<dbReference type="OrthoDB" id="418495at2759"/>
<feature type="region of interest" description="Disordered" evidence="2">
    <location>
        <begin position="154"/>
        <end position="241"/>
    </location>
</feature>
<reference evidence="6" key="1">
    <citation type="journal article" date="2013" name="Nature">
        <title>Draft genome of the wheat A-genome progenitor Triticum urartu.</title>
        <authorList>
            <person name="Ling H.Q."/>
            <person name="Zhao S."/>
            <person name="Liu D."/>
            <person name="Wang J."/>
            <person name="Sun H."/>
            <person name="Zhang C."/>
            <person name="Fan H."/>
            <person name="Li D."/>
            <person name="Dong L."/>
            <person name="Tao Y."/>
            <person name="Gao C."/>
            <person name="Wu H."/>
            <person name="Li Y."/>
            <person name="Cui Y."/>
            <person name="Guo X."/>
            <person name="Zheng S."/>
            <person name="Wang B."/>
            <person name="Yu K."/>
            <person name="Liang Q."/>
            <person name="Yang W."/>
            <person name="Lou X."/>
            <person name="Chen J."/>
            <person name="Feng M."/>
            <person name="Jian J."/>
            <person name="Zhang X."/>
            <person name="Luo G."/>
            <person name="Jiang Y."/>
            <person name="Liu J."/>
            <person name="Wang Z."/>
            <person name="Sha Y."/>
            <person name="Zhang B."/>
            <person name="Wu H."/>
            <person name="Tang D."/>
            <person name="Shen Q."/>
            <person name="Xue P."/>
            <person name="Zou S."/>
            <person name="Wang X."/>
            <person name="Liu X."/>
            <person name="Wang F."/>
            <person name="Yang Y."/>
            <person name="An X."/>
            <person name="Dong Z."/>
            <person name="Zhang K."/>
            <person name="Zhang X."/>
            <person name="Luo M.C."/>
            <person name="Dvorak J."/>
            <person name="Tong Y."/>
            <person name="Wang J."/>
            <person name="Yang H."/>
            <person name="Li Z."/>
            <person name="Wang D."/>
            <person name="Zhang A."/>
            <person name="Wang J."/>
        </authorList>
    </citation>
    <scope>NUCLEOTIDE SEQUENCE</scope>
    <source>
        <strain evidence="6">cv. G1812</strain>
    </source>
</reference>
<dbReference type="PANTHER" id="PTHR46248">
    <property type="entry name" value="EXPRESSED PROTEIN"/>
    <property type="match status" value="1"/>
</dbReference>
<organism evidence="5 6">
    <name type="scientific">Triticum urartu</name>
    <name type="common">Red wild einkorn</name>
    <name type="synonym">Crithodium urartu</name>
    <dbReference type="NCBI Taxonomy" id="4572"/>
    <lineage>
        <taxon>Eukaryota</taxon>
        <taxon>Viridiplantae</taxon>
        <taxon>Streptophyta</taxon>
        <taxon>Embryophyta</taxon>
        <taxon>Tracheophyta</taxon>
        <taxon>Spermatophyta</taxon>
        <taxon>Magnoliopsida</taxon>
        <taxon>Liliopsida</taxon>
        <taxon>Poales</taxon>
        <taxon>Poaceae</taxon>
        <taxon>BOP clade</taxon>
        <taxon>Pooideae</taxon>
        <taxon>Triticodae</taxon>
        <taxon>Triticeae</taxon>
        <taxon>Triticinae</taxon>
        <taxon>Triticum</taxon>
    </lineage>
</organism>
<evidence type="ECO:0000259" key="4">
    <source>
        <dbReference type="Pfam" id="PF14389"/>
    </source>
</evidence>
<evidence type="ECO:0000313" key="5">
    <source>
        <dbReference type="EnsemblPlants" id="TuG1812G0300000926.01.T01"/>
    </source>
</evidence>
<gene>
    <name evidence="5" type="primary">LOC125547896</name>
</gene>
<name>A0A8R7PPK0_TRIUA</name>
<keyword evidence="1" id="KW-0175">Coiled coil</keyword>
<dbReference type="GeneID" id="125547896"/>
<reference evidence="5" key="3">
    <citation type="submission" date="2022-06" db="UniProtKB">
        <authorList>
            <consortium name="EnsemblPlants"/>
        </authorList>
    </citation>
    <scope>IDENTIFICATION</scope>
</reference>
<keyword evidence="6" id="KW-1185">Reference proteome</keyword>
<dbReference type="Pfam" id="PF04784">
    <property type="entry name" value="DUF547"/>
    <property type="match status" value="1"/>
</dbReference>
<accession>A0A8R7PPK0</accession>
<dbReference type="AlphaFoldDB" id="A0A8R7PPK0"/>
<evidence type="ECO:0000259" key="3">
    <source>
        <dbReference type="Pfam" id="PF04784"/>
    </source>
</evidence>
<dbReference type="Proteomes" id="UP000015106">
    <property type="component" value="Chromosome 3"/>
</dbReference>
<proteinExistence type="predicted"/>
<feature type="compositionally biased region" description="Low complexity" evidence="2">
    <location>
        <begin position="555"/>
        <end position="575"/>
    </location>
</feature>
<feature type="region of interest" description="Disordered" evidence="2">
    <location>
        <begin position="288"/>
        <end position="325"/>
    </location>
</feature>